<dbReference type="InterPro" id="IPR025669">
    <property type="entry name" value="AAA_dom"/>
</dbReference>
<keyword evidence="1" id="KW-0547">Nucleotide-binding</keyword>
<dbReference type="AlphaFoldDB" id="A0A1I5L6W9"/>
<proteinExistence type="predicted"/>
<dbReference type="GO" id="GO:0005524">
    <property type="term" value="F:ATP binding"/>
    <property type="evidence" value="ECO:0007669"/>
    <property type="project" value="UniProtKB-KW"/>
</dbReference>
<dbReference type="EMBL" id="FOWZ01000001">
    <property type="protein sequence ID" value="SFO92923.1"/>
    <property type="molecule type" value="Genomic_DNA"/>
</dbReference>
<name>A0A1I5L6W9_9SPHN</name>
<dbReference type="SUPFAM" id="SSF52540">
    <property type="entry name" value="P-loop containing nucleoside triphosphate hydrolases"/>
    <property type="match status" value="1"/>
</dbReference>
<dbReference type="Gene3D" id="3.40.50.2300">
    <property type="match status" value="1"/>
</dbReference>
<dbReference type="PANTHER" id="PTHR43384:SF6">
    <property type="entry name" value="SEPTUM SITE-DETERMINING PROTEIN MIND HOMOLOG, CHLOROPLASTIC"/>
    <property type="match status" value="1"/>
</dbReference>
<evidence type="ECO:0000313" key="5">
    <source>
        <dbReference type="Proteomes" id="UP000199331"/>
    </source>
</evidence>
<dbReference type="GO" id="GO:0051782">
    <property type="term" value="P:negative regulation of cell division"/>
    <property type="evidence" value="ECO:0007669"/>
    <property type="project" value="TreeGrafter"/>
</dbReference>
<dbReference type="InterPro" id="IPR011006">
    <property type="entry name" value="CheY-like_superfamily"/>
</dbReference>
<evidence type="ECO:0000313" key="4">
    <source>
        <dbReference type="EMBL" id="SFO92923.1"/>
    </source>
</evidence>
<feature type="domain" description="AAA" evidence="3">
    <location>
        <begin position="146"/>
        <end position="299"/>
    </location>
</feature>
<organism evidence="4 5">
    <name type="scientific">Qipengyuania nanhaisediminis</name>
    <dbReference type="NCBI Taxonomy" id="604088"/>
    <lineage>
        <taxon>Bacteria</taxon>
        <taxon>Pseudomonadati</taxon>
        <taxon>Pseudomonadota</taxon>
        <taxon>Alphaproteobacteria</taxon>
        <taxon>Sphingomonadales</taxon>
        <taxon>Erythrobacteraceae</taxon>
        <taxon>Qipengyuania</taxon>
    </lineage>
</organism>
<dbReference type="InterPro" id="IPR027417">
    <property type="entry name" value="P-loop_NTPase"/>
</dbReference>
<gene>
    <name evidence="4" type="ORF">SAMN04488060_0781</name>
</gene>
<reference evidence="5" key="1">
    <citation type="submission" date="2016-10" db="EMBL/GenBank/DDBJ databases">
        <authorList>
            <person name="Varghese N."/>
            <person name="Submissions S."/>
        </authorList>
    </citation>
    <scope>NUCLEOTIDE SEQUENCE [LARGE SCALE GENOMIC DNA]</scope>
    <source>
        <strain evidence="5">CGMCC 1.7715</strain>
    </source>
</reference>
<dbReference type="GO" id="GO:0009898">
    <property type="term" value="C:cytoplasmic side of plasma membrane"/>
    <property type="evidence" value="ECO:0007669"/>
    <property type="project" value="TreeGrafter"/>
</dbReference>
<dbReference type="SUPFAM" id="SSF52172">
    <property type="entry name" value="CheY-like"/>
    <property type="match status" value="1"/>
</dbReference>
<keyword evidence="2" id="KW-0067">ATP-binding</keyword>
<dbReference type="OrthoDB" id="9783172at2"/>
<dbReference type="Proteomes" id="UP000199331">
    <property type="component" value="Unassembled WGS sequence"/>
</dbReference>
<accession>A0A1I5L6W9</accession>
<evidence type="ECO:0000256" key="2">
    <source>
        <dbReference type="ARBA" id="ARBA00022840"/>
    </source>
</evidence>
<evidence type="ECO:0000256" key="1">
    <source>
        <dbReference type="ARBA" id="ARBA00022741"/>
    </source>
</evidence>
<sequence>MTDFSDTYETDNGMTLPEGVHVFARKEALGNVAILEDSVTLHRLGTAEDFPEQAVAQAAIAVVEIDSDDPASLARLERLRAKRPSLPVIAGLQDAPVRTVRSLLRKGVSDVLELPFSSEELIAAIVDVSRDAKPSTPAVPTKLAPVVAVLGAAGGVGATTVATQLATMLSSRFGEGARTALIDLSLQSGDAGAYLDKRPRMTISHLFDAIDKIDDDLMRSVAVDCGDDLDLFAAPDDIDPIESASADAIARMIRETRKRYSAVVLDMPATLPNWAMPILLSADEVVLVGVGRIAALRHVKRKLSLLQMLGRERQNISVVLNRISGGLFKRSDVSQMEDLLGYDVAQTLEEDTQLVEEAQLQGVGVSTLQKRARLSRQIADLATSISAKIGKEY</sequence>
<evidence type="ECO:0000259" key="3">
    <source>
        <dbReference type="Pfam" id="PF13614"/>
    </source>
</evidence>
<keyword evidence="5" id="KW-1185">Reference proteome</keyword>
<dbReference type="RefSeq" id="WP_090477443.1">
    <property type="nucleotide sequence ID" value="NZ_FOWZ01000001.1"/>
</dbReference>
<dbReference type="STRING" id="604088.SAMN04488060_0781"/>
<dbReference type="GO" id="GO:0005829">
    <property type="term" value="C:cytosol"/>
    <property type="evidence" value="ECO:0007669"/>
    <property type="project" value="TreeGrafter"/>
</dbReference>
<dbReference type="InterPro" id="IPR050625">
    <property type="entry name" value="ParA/MinD_ATPase"/>
</dbReference>
<dbReference type="GO" id="GO:0016887">
    <property type="term" value="F:ATP hydrolysis activity"/>
    <property type="evidence" value="ECO:0007669"/>
    <property type="project" value="TreeGrafter"/>
</dbReference>
<dbReference type="PANTHER" id="PTHR43384">
    <property type="entry name" value="SEPTUM SITE-DETERMINING PROTEIN MIND HOMOLOG, CHLOROPLASTIC-RELATED"/>
    <property type="match status" value="1"/>
</dbReference>
<dbReference type="Pfam" id="PF13614">
    <property type="entry name" value="AAA_31"/>
    <property type="match status" value="1"/>
</dbReference>
<protein>
    <submittedName>
        <fullName evidence="4">Pilus assembly protein CpaE</fullName>
    </submittedName>
</protein>
<dbReference type="Gene3D" id="3.40.50.300">
    <property type="entry name" value="P-loop containing nucleotide triphosphate hydrolases"/>
    <property type="match status" value="1"/>
</dbReference>